<name>A0A8J4X7R5_CLAMG</name>
<evidence type="ECO:0000256" key="4">
    <source>
        <dbReference type="ARBA" id="ARBA00023125"/>
    </source>
</evidence>
<feature type="region of interest" description="Disordered" evidence="9">
    <location>
        <begin position="1"/>
        <end position="29"/>
    </location>
</feature>
<dbReference type="GO" id="GO:0000981">
    <property type="term" value="F:DNA-binding transcription factor activity, RNA polymerase II-specific"/>
    <property type="evidence" value="ECO:0007669"/>
    <property type="project" value="TreeGrafter"/>
</dbReference>
<gene>
    <name evidence="11" type="primary">mxtx2</name>
    <name evidence="11" type="ORF">DAT39_013784</name>
</gene>
<evidence type="ECO:0000259" key="10">
    <source>
        <dbReference type="PROSITE" id="PS50071"/>
    </source>
</evidence>
<dbReference type="Gene3D" id="1.10.10.60">
    <property type="entry name" value="Homeodomain-like"/>
    <property type="match status" value="1"/>
</dbReference>
<dbReference type="EMBL" id="QNUK01000273">
    <property type="protein sequence ID" value="KAF5896538.1"/>
    <property type="molecule type" value="Genomic_DNA"/>
</dbReference>
<feature type="compositionally biased region" description="Polar residues" evidence="9">
    <location>
        <begin position="1"/>
        <end position="16"/>
    </location>
</feature>
<keyword evidence="6 7" id="KW-0539">Nucleus</keyword>
<dbReference type="InterPro" id="IPR009057">
    <property type="entry name" value="Homeodomain-like_sf"/>
</dbReference>
<keyword evidence="3" id="KW-0217">Developmental protein</keyword>
<evidence type="ECO:0000256" key="9">
    <source>
        <dbReference type="SAM" id="MobiDB-lite"/>
    </source>
</evidence>
<dbReference type="FunFam" id="1.10.10.60:FF:000312">
    <property type="entry name" value="Mix-type homeobox gene 1"/>
    <property type="match status" value="1"/>
</dbReference>
<proteinExistence type="inferred from homology"/>
<evidence type="ECO:0000256" key="2">
    <source>
        <dbReference type="ARBA" id="ARBA00005733"/>
    </source>
</evidence>
<keyword evidence="4 7" id="KW-0238">DNA-binding</keyword>
<dbReference type="SMART" id="SM00389">
    <property type="entry name" value="HOX"/>
    <property type="match status" value="1"/>
</dbReference>
<protein>
    <submittedName>
        <fullName evidence="11">Mix-type homeobox 2 protein</fullName>
    </submittedName>
</protein>
<evidence type="ECO:0000256" key="8">
    <source>
        <dbReference type="RuleBase" id="RU000682"/>
    </source>
</evidence>
<reference evidence="11" key="1">
    <citation type="submission" date="2020-07" db="EMBL/GenBank/DDBJ databases">
        <title>Clarias magur genome sequencing, assembly and annotation.</title>
        <authorList>
            <person name="Kushwaha B."/>
            <person name="Kumar R."/>
            <person name="Das P."/>
            <person name="Joshi C.G."/>
            <person name="Kumar D."/>
            <person name="Nagpure N.S."/>
            <person name="Pandey M."/>
            <person name="Agarwal S."/>
            <person name="Srivastava S."/>
            <person name="Singh M."/>
            <person name="Sahoo L."/>
            <person name="Jayasankar P."/>
            <person name="Meher P.K."/>
            <person name="Koringa P.G."/>
            <person name="Iquebal M.A."/>
            <person name="Das S.P."/>
            <person name="Bit A."/>
            <person name="Patnaik S."/>
            <person name="Patel N."/>
            <person name="Shah T.M."/>
            <person name="Hinsu A."/>
            <person name="Jena J.K."/>
        </authorList>
    </citation>
    <scope>NUCLEOTIDE SEQUENCE</scope>
    <source>
        <strain evidence="11">CIFAMagur01</strain>
        <tissue evidence="11">Testis</tissue>
    </source>
</reference>
<dbReference type="Proteomes" id="UP000727407">
    <property type="component" value="Unassembled WGS sequence"/>
</dbReference>
<dbReference type="CDD" id="cd00086">
    <property type="entry name" value="homeodomain"/>
    <property type="match status" value="1"/>
</dbReference>
<feature type="domain" description="Homeobox" evidence="10">
    <location>
        <begin position="61"/>
        <end position="121"/>
    </location>
</feature>
<dbReference type="Pfam" id="PF00046">
    <property type="entry name" value="Homeodomain"/>
    <property type="match status" value="1"/>
</dbReference>
<evidence type="ECO:0000256" key="5">
    <source>
        <dbReference type="ARBA" id="ARBA00023155"/>
    </source>
</evidence>
<evidence type="ECO:0000256" key="7">
    <source>
        <dbReference type="PROSITE-ProRule" id="PRU00108"/>
    </source>
</evidence>
<dbReference type="InterPro" id="IPR001356">
    <property type="entry name" value="HD"/>
</dbReference>
<feature type="compositionally biased region" description="Basic and acidic residues" evidence="9">
    <location>
        <begin position="19"/>
        <end position="29"/>
    </location>
</feature>
<comment type="subcellular location">
    <subcellularLocation>
        <location evidence="1 7 8">Nucleus</location>
    </subcellularLocation>
</comment>
<dbReference type="PANTHER" id="PTHR46123">
    <property type="entry name" value="MIX-TYPE HOMEOBOX GENE 1-RELATED"/>
    <property type="match status" value="1"/>
</dbReference>
<comment type="caution">
    <text evidence="11">The sequence shown here is derived from an EMBL/GenBank/DDBJ whole genome shotgun (WGS) entry which is preliminary data.</text>
</comment>
<dbReference type="OrthoDB" id="6159439at2759"/>
<evidence type="ECO:0000256" key="6">
    <source>
        <dbReference type="ARBA" id="ARBA00023242"/>
    </source>
</evidence>
<evidence type="ECO:0000256" key="1">
    <source>
        <dbReference type="ARBA" id="ARBA00004123"/>
    </source>
</evidence>
<evidence type="ECO:0000313" key="11">
    <source>
        <dbReference type="EMBL" id="KAF5896538.1"/>
    </source>
</evidence>
<dbReference type="AlphaFoldDB" id="A0A8J4X7R5"/>
<dbReference type="GO" id="GO:0000977">
    <property type="term" value="F:RNA polymerase II transcription regulatory region sequence-specific DNA binding"/>
    <property type="evidence" value="ECO:0007669"/>
    <property type="project" value="TreeGrafter"/>
</dbReference>
<organism evidence="11 12">
    <name type="scientific">Clarias magur</name>
    <name type="common">Asian catfish</name>
    <name type="synonym">Macropteronotus magur</name>
    <dbReference type="NCBI Taxonomy" id="1594786"/>
    <lineage>
        <taxon>Eukaryota</taxon>
        <taxon>Metazoa</taxon>
        <taxon>Chordata</taxon>
        <taxon>Craniata</taxon>
        <taxon>Vertebrata</taxon>
        <taxon>Euteleostomi</taxon>
        <taxon>Actinopterygii</taxon>
        <taxon>Neopterygii</taxon>
        <taxon>Teleostei</taxon>
        <taxon>Ostariophysi</taxon>
        <taxon>Siluriformes</taxon>
        <taxon>Clariidae</taxon>
        <taxon>Clarias</taxon>
    </lineage>
</organism>
<comment type="similarity">
    <text evidence="2">Belongs to the paired homeobox family.</text>
</comment>
<evidence type="ECO:0000313" key="12">
    <source>
        <dbReference type="Proteomes" id="UP000727407"/>
    </source>
</evidence>
<accession>A0A8J4X7R5</accession>
<evidence type="ECO:0000256" key="3">
    <source>
        <dbReference type="ARBA" id="ARBA00022473"/>
    </source>
</evidence>
<keyword evidence="12" id="KW-1185">Reference proteome</keyword>
<dbReference type="SUPFAM" id="SSF46689">
    <property type="entry name" value="Homeodomain-like"/>
    <property type="match status" value="1"/>
</dbReference>
<keyword evidence="5 7" id="KW-0371">Homeobox</keyword>
<feature type="DNA-binding region" description="Homeobox" evidence="7">
    <location>
        <begin position="63"/>
        <end position="122"/>
    </location>
</feature>
<dbReference type="GO" id="GO:0005634">
    <property type="term" value="C:nucleus"/>
    <property type="evidence" value="ECO:0007669"/>
    <property type="project" value="UniProtKB-SubCell"/>
</dbReference>
<dbReference type="InterPro" id="IPR051306">
    <property type="entry name" value="Homeobox_regulator"/>
</dbReference>
<sequence>MYQSIASDVQQQSTATGKLHRETTDWQVRDGGHDSSIRVTFGCLTLLCVNSKDAASQASKIAGRRKRTSFTKEHLELLRMAFSVDPYPGISVRESLSQATGLPESRIQVWFQNKRARTLKNRTIRTSPQPEATSSLSSPFLPPHMVGVKESRQPAFNISQPQLREDGEQDCFFTDFNSPQSFGLPPNGAHCSTPAIRPRQDRLMGTSLSPSSFHTDLEATPGGWGSMRAQTSPECIWSPPMQGTGNGNNERQVFLYPPPPYPHGSVRSGFLNSLKSSPDSADSAFWDMGLENTPPIPYSQGGSVLWDESAQEKPLAPLPNLSSQCLEEVLGEMEPGWWKINGQMELQ</sequence>
<dbReference type="PANTHER" id="PTHR46123:SF4">
    <property type="entry name" value="MIX-TYPE HOMEOBOX GENE 1-RELATED"/>
    <property type="match status" value="1"/>
</dbReference>
<dbReference type="PROSITE" id="PS50071">
    <property type="entry name" value="HOMEOBOX_2"/>
    <property type="match status" value="1"/>
</dbReference>